<dbReference type="RefSeq" id="WP_273942045.1">
    <property type="nucleotide sequence ID" value="NZ_CP097263.1"/>
</dbReference>
<evidence type="ECO:0000313" key="3">
    <source>
        <dbReference type="Proteomes" id="UP001589810"/>
    </source>
</evidence>
<sequence>MVVTSASESPEERARWAEAERIGRLLRADPLSVSPEYAGDVGFQCVDDLDEEAPDLADRLDLVGRLLRFAVAGAPDAVHGGWWRIELARVLARTALTSAAPGAWDASAYWAGAALDFPHLSIEERDQITVDVAELHCCRVGAVMDAWQSGDLSDQDFLDACGTLLRLLDELGDTTSNPGVRAVIDLIRARTHAYRWDITDEAAELHQAVGLQSWALPVVPDSYPGLADELMLFAELCRSGYQIAPEHVPLALAVNACRRLITLTLVEGEVLPEHHLLLARLLMLREDFDNPAVQNEIVDSLAVAAGMDDEFVWWMYGDALLDRGCEADDVDDIEDALLWLGHSVDRVDSDAEWSWMAGVDIARAHFRLLKITGDLSHVDDVVGHVSRLLDTFDLDAEVVRDLHAWRLFALMDLSDYPDLGASAAQYPVAAWLRESVRVVDGRVKNGLLTDVDSAVALCAALLWITVLSGAADAVVADINELVSALEDSARMLGLAVDHSDLVDEQRTDVTLRVVQELLTNQVNLLRGQTDLDISVASAVLNDAALRQLHDDVAGMTGGLLASAASRLDSLGAFDAGTSLLKQAGPQTSSGVESDQIEALDALFAFFRIGTANGDMQQLRKAISTAHDLMVTTTSRKRWGPWSGLPNSLGGPCPIRTPGRPSFPTARHRLGCDR</sequence>
<protein>
    <submittedName>
        <fullName evidence="2">Uncharacterized protein</fullName>
    </submittedName>
</protein>
<accession>A0ABV6MNZ7</accession>
<proteinExistence type="predicted"/>
<keyword evidence="3" id="KW-1185">Reference proteome</keyword>
<dbReference type="EMBL" id="JBHLUD010000002">
    <property type="protein sequence ID" value="MFC0541919.1"/>
    <property type="molecule type" value="Genomic_DNA"/>
</dbReference>
<organism evidence="2 3">
    <name type="scientific">Kutzneria chonburiensis</name>
    <dbReference type="NCBI Taxonomy" id="1483604"/>
    <lineage>
        <taxon>Bacteria</taxon>
        <taxon>Bacillati</taxon>
        <taxon>Actinomycetota</taxon>
        <taxon>Actinomycetes</taxon>
        <taxon>Pseudonocardiales</taxon>
        <taxon>Pseudonocardiaceae</taxon>
        <taxon>Kutzneria</taxon>
    </lineage>
</organism>
<reference evidence="2 3" key="1">
    <citation type="submission" date="2024-09" db="EMBL/GenBank/DDBJ databases">
        <authorList>
            <person name="Sun Q."/>
            <person name="Mori K."/>
        </authorList>
    </citation>
    <scope>NUCLEOTIDE SEQUENCE [LARGE SCALE GENOMIC DNA]</scope>
    <source>
        <strain evidence="2 3">TBRC 1432</strain>
    </source>
</reference>
<evidence type="ECO:0000313" key="2">
    <source>
        <dbReference type="EMBL" id="MFC0541919.1"/>
    </source>
</evidence>
<feature type="region of interest" description="Disordered" evidence="1">
    <location>
        <begin position="649"/>
        <end position="673"/>
    </location>
</feature>
<evidence type="ECO:0000256" key="1">
    <source>
        <dbReference type="SAM" id="MobiDB-lite"/>
    </source>
</evidence>
<dbReference type="Proteomes" id="UP001589810">
    <property type="component" value="Unassembled WGS sequence"/>
</dbReference>
<name>A0ABV6MNZ7_9PSEU</name>
<comment type="caution">
    <text evidence="2">The sequence shown here is derived from an EMBL/GenBank/DDBJ whole genome shotgun (WGS) entry which is preliminary data.</text>
</comment>
<gene>
    <name evidence="2" type="ORF">ACFFH7_10535</name>
</gene>